<keyword evidence="4" id="KW-1185">Reference proteome</keyword>
<comment type="caution">
    <text evidence="3">The sequence shown here is derived from an EMBL/GenBank/DDBJ whole genome shotgun (WGS) entry which is preliminary data.</text>
</comment>
<dbReference type="PROSITE" id="PS51257">
    <property type="entry name" value="PROKAR_LIPOPROTEIN"/>
    <property type="match status" value="1"/>
</dbReference>
<dbReference type="Proteomes" id="UP000030960">
    <property type="component" value="Unassembled WGS sequence"/>
</dbReference>
<name>A0A0B3S3A8_9RHOB</name>
<sequence length="338" mass="34671">MYRIIAALALAGVLAACDGATLTGDGGSGIGTGAQPLVPEPDPGTGGGTDPDADPDPDNLYTSELEDASEDLRVDEMEYYPDTGELVFNELPFDSDKAVAGANVYAKDTGLSAILNPGGTGFDAYRNTAGPSGTSQYFAVFRRSPSGFSQVGAVGTDRYLSFGFGGAAAQRLSGNGALPKGTDSYVFNGEYAAVRTVVVDGAPNGEIQYVSGLARIEVDVEDPDISGAVEGVIVSREFFDANGVNIAALSGADFLSLATAEINFDTWTINSSDASAIRSDGEVTQTGTWSGLFAGPDGEEVVGIVVIEGQGPVGVDPATGEFLTEDVRETGGFIATRP</sequence>
<dbReference type="OrthoDB" id="7739218at2"/>
<evidence type="ECO:0000256" key="2">
    <source>
        <dbReference type="SAM" id="SignalP"/>
    </source>
</evidence>
<keyword evidence="2" id="KW-0732">Signal</keyword>
<evidence type="ECO:0000256" key="1">
    <source>
        <dbReference type="SAM" id="MobiDB-lite"/>
    </source>
</evidence>
<protein>
    <recommendedName>
        <fullName evidence="5">Transferrin-binding protein B C-lobe/N-lobe beta barrel domain-containing protein</fullName>
    </recommendedName>
</protein>
<evidence type="ECO:0008006" key="5">
    <source>
        <dbReference type="Google" id="ProtNLM"/>
    </source>
</evidence>
<gene>
    <name evidence="3" type="ORF">OA50_04207</name>
</gene>
<dbReference type="STRING" id="561184.SAMN05216376_1208"/>
<evidence type="ECO:0000313" key="4">
    <source>
        <dbReference type="Proteomes" id="UP000030960"/>
    </source>
</evidence>
<evidence type="ECO:0000313" key="3">
    <source>
        <dbReference type="EMBL" id="KHQ51176.1"/>
    </source>
</evidence>
<feature type="chain" id="PRO_5012204179" description="Transferrin-binding protein B C-lobe/N-lobe beta barrel domain-containing protein" evidence="2">
    <location>
        <begin position="16"/>
        <end position="338"/>
    </location>
</feature>
<proteinExistence type="predicted"/>
<dbReference type="EMBL" id="JSUQ01000019">
    <property type="protein sequence ID" value="KHQ51176.1"/>
    <property type="molecule type" value="Genomic_DNA"/>
</dbReference>
<accession>A0A0B3S3A8</accession>
<feature type="signal peptide" evidence="2">
    <location>
        <begin position="1"/>
        <end position="15"/>
    </location>
</feature>
<organism evidence="3 4">
    <name type="scientific">Mameliella alba</name>
    <dbReference type="NCBI Taxonomy" id="561184"/>
    <lineage>
        <taxon>Bacteria</taxon>
        <taxon>Pseudomonadati</taxon>
        <taxon>Pseudomonadota</taxon>
        <taxon>Alphaproteobacteria</taxon>
        <taxon>Rhodobacterales</taxon>
        <taxon>Roseobacteraceae</taxon>
        <taxon>Mameliella</taxon>
    </lineage>
</organism>
<reference evidence="3 4" key="1">
    <citation type="submission" date="2014-10" db="EMBL/GenBank/DDBJ databases">
        <title>Genome sequence of Ponticoccus sp. strain UMTAT08 isolated from clonal culture of toxic dinoflagellate Alexandrium tamiyavanichii.</title>
        <authorList>
            <person name="Gan H.Y."/>
            <person name="Muhd D.-D."/>
            <person name="Mohd Noor M.E."/>
            <person name="Yeong Y.S."/>
            <person name="Usup G."/>
        </authorList>
    </citation>
    <scope>NUCLEOTIDE SEQUENCE [LARGE SCALE GENOMIC DNA]</scope>
    <source>
        <strain evidence="3 4">UMTAT08</strain>
    </source>
</reference>
<dbReference type="RefSeq" id="WP_043144928.1">
    <property type="nucleotide sequence ID" value="NZ_JSUQ01000019.1"/>
</dbReference>
<dbReference type="AlphaFoldDB" id="A0A0B3S3A8"/>
<feature type="region of interest" description="Disordered" evidence="1">
    <location>
        <begin position="27"/>
        <end position="68"/>
    </location>
</feature>